<gene>
    <name evidence="2" type="ordered locus">OCA5_c10860</name>
</gene>
<dbReference type="Proteomes" id="UP000007730">
    <property type="component" value="Chromosome"/>
</dbReference>
<dbReference type="STRING" id="504832.OCA5_c10860"/>
<keyword evidence="1" id="KW-1133">Transmembrane helix</keyword>
<accession>B6JI69</accession>
<dbReference type="OrthoDB" id="7366326at2"/>
<dbReference type="InterPro" id="IPR046093">
    <property type="entry name" value="DUF6111"/>
</dbReference>
<evidence type="ECO:0000313" key="2">
    <source>
        <dbReference type="EMBL" id="AEI05805.1"/>
    </source>
</evidence>
<dbReference type="KEGG" id="oca:OCAR_7005"/>
<evidence type="ECO:0000256" key="1">
    <source>
        <dbReference type="SAM" id="Phobius"/>
    </source>
</evidence>
<feature type="transmembrane region" description="Helical" evidence="1">
    <location>
        <begin position="6"/>
        <end position="26"/>
    </location>
</feature>
<dbReference type="eggNOG" id="ENOG5032ZH4">
    <property type="taxonomic scope" value="Bacteria"/>
</dbReference>
<dbReference type="RefSeq" id="WP_012564139.1">
    <property type="nucleotide sequence ID" value="NC_011386.1"/>
</dbReference>
<keyword evidence="3" id="KW-1185">Reference proteome</keyword>
<dbReference type="KEGG" id="ocg:OCA5_c10860"/>
<dbReference type="HOGENOM" id="CLU_182933_0_0_5"/>
<keyword evidence="1" id="KW-0472">Membrane</keyword>
<dbReference type="AlphaFoldDB" id="B6JI69"/>
<keyword evidence="1" id="KW-0812">Transmembrane</keyword>
<reference evidence="2 3" key="1">
    <citation type="journal article" date="2011" name="J. Bacteriol.">
        <title>Complete genome sequences of the chemolithoautotrophic Oligotropha carboxidovorans strains OM4 and OM5.</title>
        <authorList>
            <person name="Volland S."/>
            <person name="Rachinger M."/>
            <person name="Strittmatter A."/>
            <person name="Daniel R."/>
            <person name="Gottschalk G."/>
            <person name="Meyer O."/>
        </authorList>
    </citation>
    <scope>NUCLEOTIDE SEQUENCE [LARGE SCALE GENOMIC DNA]</scope>
    <source>
        <strain evidence="3">ATCC 49405 / DSM 1227 / KCTC 32145 / OM5</strain>
    </source>
</reference>
<evidence type="ECO:0008006" key="4">
    <source>
        <dbReference type="Google" id="ProtNLM"/>
    </source>
</evidence>
<name>B6JI69_AFIC5</name>
<sequence>MIRPLLTEVGIFLIPFVAYALFVFASRRDVLNRSSWPLRIVLILSVSAFLLVILSLVLLAHFSGEAPDSVYTPARVENGKFIPGSGSSR</sequence>
<protein>
    <recommendedName>
        <fullName evidence="4">Transmembrane protein</fullName>
    </recommendedName>
</protein>
<proteinExistence type="predicted"/>
<evidence type="ECO:0000313" key="3">
    <source>
        <dbReference type="Proteomes" id="UP000007730"/>
    </source>
</evidence>
<feature type="transmembrane region" description="Helical" evidence="1">
    <location>
        <begin position="38"/>
        <end position="62"/>
    </location>
</feature>
<dbReference type="Pfam" id="PF19606">
    <property type="entry name" value="DUF6111"/>
    <property type="match status" value="1"/>
</dbReference>
<dbReference type="EMBL" id="CP002826">
    <property type="protein sequence ID" value="AEI05805.1"/>
    <property type="molecule type" value="Genomic_DNA"/>
</dbReference>
<organism evidence="2 3">
    <name type="scientific">Afipia carboxidovorans (strain ATCC 49405 / DSM 1227 / KCTC 32145 / OM5)</name>
    <name type="common">Oligotropha carboxidovorans</name>
    <dbReference type="NCBI Taxonomy" id="504832"/>
    <lineage>
        <taxon>Bacteria</taxon>
        <taxon>Pseudomonadati</taxon>
        <taxon>Pseudomonadota</taxon>
        <taxon>Alphaproteobacteria</taxon>
        <taxon>Hyphomicrobiales</taxon>
        <taxon>Nitrobacteraceae</taxon>
        <taxon>Afipia</taxon>
    </lineage>
</organism>